<sequence length="100" mass="11224">LPSATRTASTDGCVPVARRLSRARCTSLLYNPDLAIRHSAYFVTYYIPRNYALLNASDEPAASREFTRDNLRLSRLIPIFRLCSHAGPYTPAHRATGRSR</sequence>
<feature type="non-terminal residue" evidence="1">
    <location>
        <position position="1"/>
    </location>
</feature>
<comment type="caution">
    <text evidence="1">The sequence shown here is derived from an EMBL/GenBank/DDBJ whole genome shotgun (WGS) entry which is preliminary data.</text>
</comment>
<name>A0A2S7BXF3_9XANT</name>
<dbReference type="AlphaFoldDB" id="A0A2S7BXF3"/>
<reference evidence="1 2" key="1">
    <citation type="submission" date="2016-08" db="EMBL/GenBank/DDBJ databases">
        <authorList>
            <person name="Seilhamer J.J."/>
        </authorList>
    </citation>
    <scope>NUCLEOTIDE SEQUENCE [LARGE SCALE GENOMIC DNA]</scope>
    <source>
        <strain evidence="1 2">CFBP7245</strain>
    </source>
</reference>
<protein>
    <submittedName>
        <fullName evidence="1">Uncharacterized protein</fullName>
    </submittedName>
</protein>
<accession>A0A2S7BXF3</accession>
<dbReference type="EMBL" id="MDEE01000049">
    <property type="protein sequence ID" value="PPU53935.1"/>
    <property type="molecule type" value="Genomic_DNA"/>
</dbReference>
<gene>
    <name evidence="1" type="ORF">XdyCFBP7245_20660</name>
</gene>
<evidence type="ECO:0000313" key="1">
    <source>
        <dbReference type="EMBL" id="PPU53935.1"/>
    </source>
</evidence>
<evidence type="ECO:0000313" key="2">
    <source>
        <dbReference type="Proteomes" id="UP000238908"/>
    </source>
</evidence>
<proteinExistence type="predicted"/>
<dbReference type="Proteomes" id="UP000238908">
    <property type="component" value="Unassembled WGS sequence"/>
</dbReference>
<organism evidence="1 2">
    <name type="scientific">Xanthomonas dyei</name>
    <dbReference type="NCBI Taxonomy" id="743699"/>
    <lineage>
        <taxon>Bacteria</taxon>
        <taxon>Pseudomonadati</taxon>
        <taxon>Pseudomonadota</taxon>
        <taxon>Gammaproteobacteria</taxon>
        <taxon>Lysobacterales</taxon>
        <taxon>Lysobacteraceae</taxon>
        <taxon>Xanthomonas</taxon>
    </lineage>
</organism>